<dbReference type="AlphaFoldDB" id="A0A1Y5SSS7"/>
<dbReference type="STRING" id="315423.SAMN04488020_105111"/>
<keyword evidence="2" id="KW-0966">Cell projection</keyword>
<gene>
    <name evidence="2" type="primary">flgB</name>
    <name evidence="2" type="ORF">PAM7066_02056</name>
</gene>
<reference evidence="2 3" key="1">
    <citation type="submission" date="2017-03" db="EMBL/GenBank/DDBJ databases">
        <authorList>
            <person name="Afonso C.L."/>
            <person name="Miller P.J."/>
            <person name="Scott M.A."/>
            <person name="Spackman E."/>
            <person name="Goraichik I."/>
            <person name="Dimitrov K.M."/>
            <person name="Suarez D.L."/>
            <person name="Swayne D.E."/>
        </authorList>
    </citation>
    <scope>NUCLEOTIDE SEQUENCE [LARGE SCALE GENOMIC DNA]</scope>
    <source>
        <strain evidence="2 3">CECT 7066</strain>
    </source>
</reference>
<evidence type="ECO:0000256" key="1">
    <source>
        <dbReference type="SAM" id="MobiDB-lite"/>
    </source>
</evidence>
<keyword evidence="2" id="KW-0282">Flagellum</keyword>
<protein>
    <submittedName>
        <fullName evidence="2">Flagellar basal body rod protein FlgB</fullName>
    </submittedName>
</protein>
<dbReference type="EMBL" id="FWFV01000005">
    <property type="protein sequence ID" value="SLN46954.1"/>
    <property type="molecule type" value="Genomic_DNA"/>
</dbReference>
<dbReference type="RefSeq" id="WP_085854044.1">
    <property type="nucleotide sequence ID" value="NZ_FOPF01000005.1"/>
</dbReference>
<evidence type="ECO:0000313" key="2">
    <source>
        <dbReference type="EMBL" id="SLN46954.1"/>
    </source>
</evidence>
<keyword evidence="2" id="KW-0969">Cilium</keyword>
<dbReference type="OrthoDB" id="9788334at2"/>
<keyword evidence="3" id="KW-1185">Reference proteome</keyword>
<organism evidence="2 3">
    <name type="scientific">Palleronia marisminoris</name>
    <dbReference type="NCBI Taxonomy" id="315423"/>
    <lineage>
        <taxon>Bacteria</taxon>
        <taxon>Pseudomonadati</taxon>
        <taxon>Pseudomonadota</taxon>
        <taxon>Alphaproteobacteria</taxon>
        <taxon>Rhodobacterales</taxon>
        <taxon>Roseobacteraceae</taxon>
        <taxon>Palleronia</taxon>
    </lineage>
</organism>
<dbReference type="Proteomes" id="UP000193870">
    <property type="component" value="Unassembled WGS sequence"/>
</dbReference>
<sequence>MGVLGISSMAHDLVAHSAARTSHIARNVANADTPGYRAQDLPRFAAEMDRGLAMRTTRAGHLQPNGASGDIRPIEREGEVSPNGNDVSLETEMMEAASARQSHEMAVSVYSSVRAMMSSALGRGR</sequence>
<accession>A0A1Y5SSS7</accession>
<feature type="region of interest" description="Disordered" evidence="1">
    <location>
        <begin position="56"/>
        <end position="86"/>
    </location>
</feature>
<proteinExistence type="predicted"/>
<name>A0A1Y5SSS7_9RHOB</name>
<evidence type="ECO:0000313" key="3">
    <source>
        <dbReference type="Proteomes" id="UP000193870"/>
    </source>
</evidence>